<evidence type="ECO:0000313" key="3">
    <source>
        <dbReference type="EMBL" id="KAF2121392.1"/>
    </source>
</evidence>
<dbReference type="Pfam" id="PF22893">
    <property type="entry name" value="ULD_2"/>
    <property type="match status" value="1"/>
</dbReference>
<feature type="compositionally biased region" description="Polar residues" evidence="1">
    <location>
        <begin position="607"/>
        <end position="621"/>
    </location>
</feature>
<dbReference type="InterPro" id="IPR044926">
    <property type="entry name" value="RGS_subdomain_2"/>
</dbReference>
<reference evidence="3" key="1">
    <citation type="journal article" date="2020" name="Stud. Mycol.">
        <title>101 Dothideomycetes genomes: a test case for predicting lifestyles and emergence of pathogens.</title>
        <authorList>
            <person name="Haridas S."/>
            <person name="Albert R."/>
            <person name="Binder M."/>
            <person name="Bloem J."/>
            <person name="Labutti K."/>
            <person name="Salamov A."/>
            <person name="Andreopoulos B."/>
            <person name="Baker S."/>
            <person name="Barry K."/>
            <person name="Bills G."/>
            <person name="Bluhm B."/>
            <person name="Cannon C."/>
            <person name="Castanera R."/>
            <person name="Culley D."/>
            <person name="Daum C."/>
            <person name="Ezra D."/>
            <person name="Gonzalez J."/>
            <person name="Henrissat B."/>
            <person name="Kuo A."/>
            <person name="Liang C."/>
            <person name="Lipzen A."/>
            <person name="Lutzoni F."/>
            <person name="Magnuson J."/>
            <person name="Mondo S."/>
            <person name="Nolan M."/>
            <person name="Ohm R."/>
            <person name="Pangilinan J."/>
            <person name="Park H.-J."/>
            <person name="Ramirez L."/>
            <person name="Alfaro M."/>
            <person name="Sun H."/>
            <person name="Tritt A."/>
            <person name="Yoshinaga Y."/>
            <person name="Zwiers L.-H."/>
            <person name="Turgeon B."/>
            <person name="Goodwin S."/>
            <person name="Spatafora J."/>
            <person name="Crous P."/>
            <person name="Grigoriev I."/>
        </authorList>
    </citation>
    <scope>NUCLEOTIDE SEQUENCE</scope>
    <source>
        <strain evidence="3">CBS 627.86</strain>
    </source>
</reference>
<proteinExistence type="predicted"/>
<dbReference type="OrthoDB" id="3045089at2759"/>
<dbReference type="InterPro" id="IPR054464">
    <property type="entry name" value="ULD_fung"/>
</dbReference>
<dbReference type="Proteomes" id="UP000799770">
    <property type="component" value="Unassembled WGS sequence"/>
</dbReference>
<feature type="region of interest" description="Disordered" evidence="1">
    <location>
        <begin position="600"/>
        <end position="621"/>
    </location>
</feature>
<accession>A0A6A5ZP01</accession>
<evidence type="ECO:0000256" key="1">
    <source>
        <dbReference type="SAM" id="MobiDB-lite"/>
    </source>
</evidence>
<dbReference type="InterPro" id="IPR036305">
    <property type="entry name" value="RGS_sf"/>
</dbReference>
<gene>
    <name evidence="3" type="ORF">BDV96DRAFT_564178</name>
</gene>
<dbReference type="PANTHER" id="PTHR38886:SF1">
    <property type="entry name" value="NACHT-NTPASE AND P-LOOP NTPASES N-TERMINAL DOMAIN-CONTAINING PROTEIN"/>
    <property type="match status" value="1"/>
</dbReference>
<dbReference type="Gene3D" id="1.10.167.10">
    <property type="entry name" value="Regulator of G-protein Signalling 4, domain 2"/>
    <property type="match status" value="1"/>
</dbReference>
<feature type="compositionally biased region" description="Acidic residues" evidence="1">
    <location>
        <begin position="380"/>
        <end position="391"/>
    </location>
</feature>
<dbReference type="InterPro" id="IPR016137">
    <property type="entry name" value="RGS"/>
</dbReference>
<keyword evidence="4" id="KW-1185">Reference proteome</keyword>
<dbReference type="SMART" id="SM00315">
    <property type="entry name" value="RGS"/>
    <property type="match status" value="1"/>
</dbReference>
<dbReference type="Pfam" id="PF00615">
    <property type="entry name" value="RGS"/>
    <property type="match status" value="1"/>
</dbReference>
<dbReference type="SUPFAM" id="SSF48097">
    <property type="entry name" value="Regulator of G-protein signaling, RGS"/>
    <property type="match status" value="1"/>
</dbReference>
<evidence type="ECO:0000259" key="2">
    <source>
        <dbReference type="SMART" id="SM00315"/>
    </source>
</evidence>
<dbReference type="CDD" id="cd07440">
    <property type="entry name" value="RGS"/>
    <property type="match status" value="1"/>
</dbReference>
<name>A0A6A5ZP01_9PLEO</name>
<feature type="region of interest" description="Disordered" evidence="1">
    <location>
        <begin position="380"/>
        <end position="414"/>
    </location>
</feature>
<organism evidence="3 4">
    <name type="scientific">Lophiotrema nucula</name>
    <dbReference type="NCBI Taxonomy" id="690887"/>
    <lineage>
        <taxon>Eukaryota</taxon>
        <taxon>Fungi</taxon>
        <taxon>Dikarya</taxon>
        <taxon>Ascomycota</taxon>
        <taxon>Pezizomycotina</taxon>
        <taxon>Dothideomycetes</taxon>
        <taxon>Pleosporomycetidae</taxon>
        <taxon>Pleosporales</taxon>
        <taxon>Lophiotremataceae</taxon>
        <taxon>Lophiotrema</taxon>
    </lineage>
</organism>
<feature type="domain" description="RGS" evidence="2">
    <location>
        <begin position="448"/>
        <end position="588"/>
    </location>
</feature>
<dbReference type="EMBL" id="ML977312">
    <property type="protein sequence ID" value="KAF2121392.1"/>
    <property type="molecule type" value="Genomic_DNA"/>
</dbReference>
<protein>
    <recommendedName>
        <fullName evidence="2">RGS domain-containing protein</fullName>
    </recommendedName>
</protein>
<evidence type="ECO:0000313" key="4">
    <source>
        <dbReference type="Proteomes" id="UP000799770"/>
    </source>
</evidence>
<dbReference type="PANTHER" id="PTHR38886">
    <property type="entry name" value="SESA DOMAIN-CONTAINING PROTEIN"/>
    <property type="match status" value="1"/>
</dbReference>
<sequence length="648" mass="73672">MPITFGSVGDIISVSLLVKNILDALDDSRGSSSEYGQVIRELWILDRALIEVVQLCTQHEATPELMALCQTARKAVKDCHTCVEPFVDKIRKYRSLSKASRSNVIGRATRKIEWAITEKENLNRFRAEISAHSASINMLLLTANVKITRLSEGRVTKQLNDNSISVADALTRQEAALIEVQSRLERTDQLISSSSTASRIADTLRLQWLKSLGSELKTFMNKIFLVNMLTYRTVLAIQSSMPNDAALIQEPIIFEDAIGRIAPVNLQFITSWEMFDSVLELRFADAPGLLKVKRKEYALVERATRREIPRVRPFDLSFRPGQKIDMDIIFQQLFDLETGTTVSCPGCHHPSDKLKGDLDILCSSCGMLYRRIIEEDTMSVEDSVESLEESTESTPNLQTPRVVPSAHKRKRAEEDETPVLFKRVRLISRKLHPSRPASSNTRDQGRPKLSEILANTAPYPYTLSTFMAYLSQQNYLEPLEFTMDASRYRKHYNKMVERNPGSPINPLSEESAYVCMLWRRLVDAYIRPEGPREINIPIDTKVPILAQSNTRIPPHPSKLDKAVSNMYEVMEESVLVSFFNSITSGPFVQSPQIIRGGQPYWSEVDKNSNTPTRQYETEQMTRNSWKRVSSKLWPKKRTMTISTTDKES</sequence>
<dbReference type="AlphaFoldDB" id="A0A6A5ZP01"/>